<reference evidence="1 2" key="1">
    <citation type="submission" date="2020-04" db="EMBL/GenBank/DDBJ databases">
        <authorList>
            <person name="Doyle D.A."/>
        </authorList>
    </citation>
    <scope>NUCLEOTIDE SEQUENCE [LARGE SCALE GENOMIC DNA]</scope>
    <source>
        <strain evidence="1 2">P21</strain>
    </source>
</reference>
<gene>
    <name evidence="1" type="ORF">HBE96_15425</name>
</gene>
<keyword evidence="2" id="KW-1185">Reference proteome</keyword>
<proteinExistence type="predicted"/>
<sequence>MEKGKDPKIEYTLGNIKVHRGQVNEASVDENPSPSDIIIQQVGSTTLTATATATAHNTEEFTWSITKSATPTVWNLFNGDLGTSQYTVSVVKSQGTTDKAFIEGEVCVTNAGVSPTEDLQINLDIQIQPNTSVLTGVPVDVSSYPIIPAGETHCYPYSVIIPSGSVMPGATYKVTANVTIMNHAGHEGTPFGPSPSDTTVMPDQQTIVNDTIHVTDDGSSYTFSDSAMLSYSVKYQCPDDAGTHTNTAVIEETGQSASATVTVNCYALQVSKDVNTALIRTYNWDITKTADKSNITLSTGQSLPVNYTVTVSETSVDSGWAVSGNITVHNPAPIDAVINSITDIISPNIAATAACGVSFPYTLAAGGTLNCTYSANLPNGDERTNTATAILQNFDYGFNGTSVPDGTTEFIGTATINFSNATITEVNKCVTVEDTLQGILGNLCVGVDNLPKTFVYTRQIGPFATCGEFEVTNTASVINDEGSVLAHDEWTVHVHIPCRGLMFRMVNSSI</sequence>
<dbReference type="EMBL" id="JABBNI010000031">
    <property type="protein sequence ID" value="NMM64037.1"/>
    <property type="molecule type" value="Genomic_DNA"/>
</dbReference>
<dbReference type="RefSeq" id="WP_169298635.1">
    <property type="nucleotide sequence ID" value="NZ_JABBNI010000031.1"/>
</dbReference>
<name>A0A7Y0HPT1_9CLOT</name>
<dbReference type="Proteomes" id="UP000537131">
    <property type="component" value="Unassembled WGS sequence"/>
</dbReference>
<evidence type="ECO:0000313" key="1">
    <source>
        <dbReference type="EMBL" id="NMM64037.1"/>
    </source>
</evidence>
<dbReference type="AlphaFoldDB" id="A0A7Y0HPT1"/>
<reference evidence="1 2" key="2">
    <citation type="submission" date="2020-06" db="EMBL/GenBank/DDBJ databases">
        <title>Complete Genome Sequence of Clostridium muelleri sp. nov. P21T, an Acid-Alcohol Producing Acetogen Isolated from Old Hay.</title>
        <authorList>
            <person name="Duncan K.E."/>
            <person name="Tanner R.S."/>
        </authorList>
    </citation>
    <scope>NUCLEOTIDE SEQUENCE [LARGE SCALE GENOMIC DNA]</scope>
    <source>
        <strain evidence="1 2">P21</strain>
    </source>
</reference>
<comment type="caution">
    <text evidence="1">The sequence shown here is derived from an EMBL/GenBank/DDBJ whole genome shotgun (WGS) entry which is preliminary data.</text>
</comment>
<evidence type="ECO:0000313" key="2">
    <source>
        <dbReference type="Proteomes" id="UP000537131"/>
    </source>
</evidence>
<organism evidence="1 2">
    <name type="scientific">Clostridium muellerianum</name>
    <dbReference type="NCBI Taxonomy" id="2716538"/>
    <lineage>
        <taxon>Bacteria</taxon>
        <taxon>Bacillati</taxon>
        <taxon>Bacillota</taxon>
        <taxon>Clostridia</taxon>
        <taxon>Eubacteriales</taxon>
        <taxon>Clostridiaceae</taxon>
        <taxon>Clostridium</taxon>
    </lineage>
</organism>
<protein>
    <submittedName>
        <fullName evidence="1">Uncharacterized protein</fullName>
    </submittedName>
</protein>
<accession>A0A7Y0HPT1</accession>